<gene>
    <name evidence="1" type="ORF">PENSUB_2131</name>
</gene>
<reference evidence="1 2" key="1">
    <citation type="submission" date="2016-10" db="EMBL/GenBank/DDBJ databases">
        <title>Genome sequence of the ascomycete fungus Penicillium subrubescens.</title>
        <authorList>
            <person name="De Vries R.P."/>
            <person name="Peng M."/>
            <person name="Dilokpimol A."/>
            <person name="Hilden K."/>
            <person name="Makela M.R."/>
            <person name="Grigoriev I."/>
            <person name="Riley R."/>
            <person name="Granchi Z."/>
        </authorList>
    </citation>
    <scope>NUCLEOTIDE SEQUENCE [LARGE SCALE GENOMIC DNA]</scope>
    <source>
        <strain evidence="1 2">CBS 132785</strain>
    </source>
</reference>
<organism evidence="1 2">
    <name type="scientific">Penicillium subrubescens</name>
    <dbReference type="NCBI Taxonomy" id="1316194"/>
    <lineage>
        <taxon>Eukaryota</taxon>
        <taxon>Fungi</taxon>
        <taxon>Dikarya</taxon>
        <taxon>Ascomycota</taxon>
        <taxon>Pezizomycotina</taxon>
        <taxon>Eurotiomycetes</taxon>
        <taxon>Eurotiomycetidae</taxon>
        <taxon>Eurotiales</taxon>
        <taxon>Aspergillaceae</taxon>
        <taxon>Penicillium</taxon>
    </lineage>
</organism>
<evidence type="ECO:0000313" key="1">
    <source>
        <dbReference type="EMBL" id="OKP12395.1"/>
    </source>
</evidence>
<comment type="caution">
    <text evidence="1">The sequence shown here is derived from an EMBL/GenBank/DDBJ whole genome shotgun (WGS) entry which is preliminary data.</text>
</comment>
<sequence>MSELVKTAYIRPQNGTESDGFPGISSGFLAAGTVYNNQFTIYPAGSQEQSLLAASRPGGDSGSNMRSGARAQYREKLCFAITSTISFS</sequence>
<proteinExistence type="predicted"/>
<keyword evidence="2" id="KW-1185">Reference proteome</keyword>
<dbReference type="EMBL" id="MNBE01000228">
    <property type="protein sequence ID" value="OKP12395.1"/>
    <property type="molecule type" value="Genomic_DNA"/>
</dbReference>
<accession>A0A1Q5UIS2</accession>
<dbReference type="Proteomes" id="UP000186955">
    <property type="component" value="Unassembled WGS sequence"/>
</dbReference>
<protein>
    <submittedName>
        <fullName evidence="1">Uncharacterized protein</fullName>
    </submittedName>
</protein>
<name>A0A1Q5UIS2_9EURO</name>
<evidence type="ECO:0000313" key="2">
    <source>
        <dbReference type="Proteomes" id="UP000186955"/>
    </source>
</evidence>
<dbReference type="AlphaFoldDB" id="A0A1Q5UIS2"/>